<keyword evidence="4" id="KW-1185">Reference proteome</keyword>
<dbReference type="OrthoDB" id="2617878at2759"/>
<dbReference type="EMBL" id="VOIH02000004">
    <property type="protein sequence ID" value="KAF3449315.1"/>
    <property type="molecule type" value="Genomic_DNA"/>
</dbReference>
<dbReference type="Gene3D" id="3.40.50.10140">
    <property type="entry name" value="Toll/interleukin-1 receptor homology (TIR) domain"/>
    <property type="match status" value="1"/>
</dbReference>
<evidence type="ECO:0000256" key="1">
    <source>
        <dbReference type="ARBA" id="ARBA00023027"/>
    </source>
</evidence>
<dbReference type="InterPro" id="IPR035897">
    <property type="entry name" value="Toll_tir_struct_dom_sf"/>
</dbReference>
<dbReference type="Pfam" id="PF01582">
    <property type="entry name" value="TIR"/>
    <property type="match status" value="1"/>
</dbReference>
<comment type="caution">
    <text evidence="3">The sequence shown here is derived from an EMBL/GenBank/DDBJ whole genome shotgun (WGS) entry which is preliminary data.</text>
</comment>
<dbReference type="GO" id="GO:0007165">
    <property type="term" value="P:signal transduction"/>
    <property type="evidence" value="ECO:0007669"/>
    <property type="project" value="InterPro"/>
</dbReference>
<name>A0A8K0MKX9_9ROSA</name>
<dbReference type="PROSITE" id="PS50104">
    <property type="entry name" value="TIR"/>
    <property type="match status" value="1"/>
</dbReference>
<dbReference type="InterPro" id="IPR000157">
    <property type="entry name" value="TIR_dom"/>
</dbReference>
<reference evidence="3" key="1">
    <citation type="submission" date="2020-03" db="EMBL/GenBank/DDBJ databases">
        <title>A high-quality chromosome-level genome assembly of a woody plant with both climbing and erect habits, Rhamnella rubrinervis.</title>
        <authorList>
            <person name="Lu Z."/>
            <person name="Yang Y."/>
            <person name="Zhu X."/>
            <person name="Sun Y."/>
        </authorList>
    </citation>
    <scope>NUCLEOTIDE SEQUENCE</scope>
    <source>
        <strain evidence="3">BYM</strain>
        <tissue evidence="3">Leaf</tissue>
    </source>
</reference>
<evidence type="ECO:0000259" key="2">
    <source>
        <dbReference type="PROSITE" id="PS50104"/>
    </source>
</evidence>
<proteinExistence type="predicted"/>
<evidence type="ECO:0000313" key="3">
    <source>
        <dbReference type="EMBL" id="KAF3449315.1"/>
    </source>
</evidence>
<dbReference type="PANTHER" id="PTHR32009">
    <property type="entry name" value="TMV RESISTANCE PROTEIN N-LIKE"/>
    <property type="match status" value="1"/>
</dbReference>
<keyword evidence="1" id="KW-0520">NAD</keyword>
<dbReference type="FunFam" id="3.40.50.10140:FF:000007">
    <property type="entry name" value="Disease resistance protein (TIR-NBS-LRR class)"/>
    <property type="match status" value="1"/>
</dbReference>
<accession>A0A8K0MKX9</accession>
<dbReference type="InterPro" id="IPR049065">
    <property type="entry name" value="Nakanori"/>
</dbReference>
<evidence type="ECO:0000313" key="4">
    <source>
        <dbReference type="Proteomes" id="UP000796880"/>
    </source>
</evidence>
<dbReference type="Pfam" id="PF21230">
    <property type="entry name" value="Nakanori"/>
    <property type="match status" value="1"/>
</dbReference>
<sequence>MASSSSNSNPPKETVYDVFMSFKGEDTRSGFTSYLYDALIQQGYKTFFDDENLPRGNAISKGLLKAIEDSRSSIVILSENYAFSSWCLTELAKIVDCMENKGQIVLPIFYLVDPSHVRNQRESYRKAFEKHESNPELNPTEMDSWKKALKAVANLSGWTLKKSDVEAKFIKDFIAKISCILESKKSGNMGPNVFGKAITNSTLQTMPEYIGKEITASKRSHVALKLIKADNKLVNARTFLENLKGRYGNGVSTLCLIYNATGGTVENAGNINWFGQTVGESPYPEKIENGQWVAFLHVHDSEAAARSIAATVYRGRNANGTVCEWMLSWYNSWDDQKMYTEIREDGHYARDYWNFIYNLLKNGGLNWTDTWNGCVSSVTAIGDGTSLTFEGVMKLVNA</sequence>
<organism evidence="3 4">
    <name type="scientific">Rhamnella rubrinervis</name>
    <dbReference type="NCBI Taxonomy" id="2594499"/>
    <lineage>
        <taxon>Eukaryota</taxon>
        <taxon>Viridiplantae</taxon>
        <taxon>Streptophyta</taxon>
        <taxon>Embryophyta</taxon>
        <taxon>Tracheophyta</taxon>
        <taxon>Spermatophyta</taxon>
        <taxon>Magnoliopsida</taxon>
        <taxon>eudicotyledons</taxon>
        <taxon>Gunneridae</taxon>
        <taxon>Pentapetalae</taxon>
        <taxon>rosids</taxon>
        <taxon>fabids</taxon>
        <taxon>Rosales</taxon>
        <taxon>Rhamnaceae</taxon>
        <taxon>rhamnoid group</taxon>
        <taxon>Rhamneae</taxon>
        <taxon>Rhamnella</taxon>
    </lineage>
</organism>
<dbReference type="PANTHER" id="PTHR32009:SF106">
    <property type="entry name" value="TIR DOMAIN-CONTAINING PROTEIN"/>
    <property type="match status" value="1"/>
</dbReference>
<dbReference type="SUPFAM" id="SSF52200">
    <property type="entry name" value="Toll/Interleukin receptor TIR domain"/>
    <property type="match status" value="1"/>
</dbReference>
<protein>
    <recommendedName>
        <fullName evidence="2">TIR domain-containing protein</fullName>
    </recommendedName>
</protein>
<dbReference type="AlphaFoldDB" id="A0A8K0MKX9"/>
<dbReference type="Proteomes" id="UP000796880">
    <property type="component" value="Unassembled WGS sequence"/>
</dbReference>
<dbReference type="SMART" id="SM00255">
    <property type="entry name" value="TIR"/>
    <property type="match status" value="1"/>
</dbReference>
<gene>
    <name evidence="3" type="ORF">FNV43_RR10043</name>
</gene>
<feature type="domain" description="TIR" evidence="2">
    <location>
        <begin position="14"/>
        <end position="181"/>
    </location>
</feature>